<name>A0AAW0H6D6_MYOGA</name>
<comment type="caution">
    <text evidence="2">The sequence shown here is derived from an EMBL/GenBank/DDBJ whole genome shotgun (WGS) entry which is preliminary data.</text>
</comment>
<dbReference type="Proteomes" id="UP001488838">
    <property type="component" value="Unassembled WGS sequence"/>
</dbReference>
<dbReference type="InterPro" id="IPR033333">
    <property type="entry name" value="FANCB"/>
</dbReference>
<dbReference type="PANTHER" id="PTHR28450:SF1">
    <property type="entry name" value="FANCONI ANEMIA GROUP B PROTEIN"/>
    <property type="match status" value="1"/>
</dbReference>
<dbReference type="EMBL" id="JBBHLL010000981">
    <property type="protein sequence ID" value="KAK7796865.1"/>
    <property type="molecule type" value="Genomic_DNA"/>
</dbReference>
<organism evidence="2 3">
    <name type="scientific">Myodes glareolus</name>
    <name type="common">Bank vole</name>
    <name type="synonym">Clethrionomys glareolus</name>
    <dbReference type="NCBI Taxonomy" id="447135"/>
    <lineage>
        <taxon>Eukaryota</taxon>
        <taxon>Metazoa</taxon>
        <taxon>Chordata</taxon>
        <taxon>Craniata</taxon>
        <taxon>Vertebrata</taxon>
        <taxon>Euteleostomi</taxon>
        <taxon>Mammalia</taxon>
        <taxon>Eutheria</taxon>
        <taxon>Euarchontoglires</taxon>
        <taxon>Glires</taxon>
        <taxon>Rodentia</taxon>
        <taxon>Myomorpha</taxon>
        <taxon>Muroidea</taxon>
        <taxon>Cricetidae</taxon>
        <taxon>Arvicolinae</taxon>
        <taxon>Myodes</taxon>
    </lineage>
</organism>
<dbReference type="GO" id="GO:1990414">
    <property type="term" value="P:replication-born double-strand break repair via sister chromatid exchange"/>
    <property type="evidence" value="ECO:0007669"/>
    <property type="project" value="TreeGrafter"/>
</dbReference>
<gene>
    <name evidence="2" type="ORF">U0070_021148</name>
</gene>
<keyword evidence="3" id="KW-1185">Reference proteome</keyword>
<proteinExistence type="predicted"/>
<accession>A0AAW0H6D6</accession>
<evidence type="ECO:0000313" key="2">
    <source>
        <dbReference type="EMBL" id="KAK7796865.1"/>
    </source>
</evidence>
<dbReference type="GO" id="GO:2000042">
    <property type="term" value="P:negative regulation of double-strand break repair via homologous recombination"/>
    <property type="evidence" value="ECO:0007669"/>
    <property type="project" value="TreeGrafter"/>
</dbReference>
<feature type="region of interest" description="Disordered" evidence="1">
    <location>
        <begin position="569"/>
        <end position="588"/>
    </location>
</feature>
<evidence type="ECO:0008006" key="4">
    <source>
        <dbReference type="Google" id="ProtNLM"/>
    </source>
</evidence>
<dbReference type="AlphaFoldDB" id="A0AAW0H6D6"/>
<dbReference type="GO" id="GO:0036297">
    <property type="term" value="P:interstrand cross-link repair"/>
    <property type="evidence" value="ECO:0007669"/>
    <property type="project" value="InterPro"/>
</dbReference>
<evidence type="ECO:0000256" key="1">
    <source>
        <dbReference type="SAM" id="MobiDB-lite"/>
    </source>
</evidence>
<reference evidence="2 3" key="1">
    <citation type="journal article" date="2023" name="bioRxiv">
        <title>Conserved and derived expression patterns and positive selection on dental genes reveal complex evolutionary context of ever-growing rodent molars.</title>
        <authorList>
            <person name="Calamari Z.T."/>
            <person name="Song A."/>
            <person name="Cohen E."/>
            <person name="Akter M."/>
            <person name="Roy R.D."/>
            <person name="Hallikas O."/>
            <person name="Christensen M.M."/>
            <person name="Li P."/>
            <person name="Marangoni P."/>
            <person name="Jernvall J."/>
            <person name="Klein O.D."/>
        </authorList>
    </citation>
    <scope>NUCLEOTIDE SEQUENCE [LARGE SCALE GENOMIC DNA]</scope>
    <source>
        <strain evidence="2">V071</strain>
    </source>
</reference>
<dbReference type="GO" id="GO:1905168">
    <property type="term" value="P:positive regulation of double-strand break repair via homologous recombination"/>
    <property type="evidence" value="ECO:0007669"/>
    <property type="project" value="TreeGrafter"/>
</dbReference>
<protein>
    <recommendedName>
        <fullName evidence="4">Fanconi anemia group B protein</fullName>
    </recommendedName>
</protein>
<sequence>MVDSQLQMALIALTQKNQLILFQNGIPVRVCQLPFVDPCSVQILDSGKRNRFFIVSFNSKACAVSEKKFKVVAKWEQLSLVLINDFVGVGTDQLLIIFDAALNTDQLTSFAITDFVRINFSTEPLDCIEDPFAEEEHENYYLVLPALEAQLEVSASFVFLNKLQKHISFKDKFIANSWKILLNSIYGNVDITSNDEESCVYVTYLNTFFIKEELVPFCDEDENSIHTPVEKLSENFQEPEHIVKQTWCQKLSENFQEPEHIVKQTWCRVLDNDLVIGLKVTSLNPSSNEMTLSLIMDQSNRSTFQLLKCQSQVTRLSMYSFPEADLKPVETGPQTKRIKLTSGSEEEENSSCEQLSKIESTHIITAVTSLSPLLVFNKLCCTLLLNIGDRDSVKNTVHDYVICGSLDFNLQDLFSVNHLLAFPKKQSIEHMEDLLLLLAALHKYCFLVTSPTHAPNLMKIWLLKHMKCEIINGFREIYLYKMLRNCGALFSWEPRTTFEGILTVYCRNEGVLFHCLDQLIRVLPERCFFSYLRLGNEAFLMGHWLSTLEKELVTFCSLSTSAFEYARDGTMHKPSEPKTSPAAASEEEDKICLHKQAVQREKMIKNLNLKVNGSSYVQMTLALAETQLKSDLIAEKLANL</sequence>
<dbReference type="PANTHER" id="PTHR28450">
    <property type="entry name" value="FANCONI ANEMIA GROUP B PROTEIN"/>
    <property type="match status" value="1"/>
</dbReference>
<dbReference type="GO" id="GO:0043240">
    <property type="term" value="C:Fanconi anaemia nuclear complex"/>
    <property type="evidence" value="ECO:0007669"/>
    <property type="project" value="InterPro"/>
</dbReference>
<evidence type="ECO:0000313" key="3">
    <source>
        <dbReference type="Proteomes" id="UP001488838"/>
    </source>
</evidence>